<dbReference type="InterPro" id="IPR036890">
    <property type="entry name" value="HATPase_C_sf"/>
</dbReference>
<evidence type="ECO:0000313" key="1">
    <source>
        <dbReference type="EMBL" id="EFH59331.1"/>
    </source>
</evidence>
<dbReference type="EMBL" id="GL348715">
    <property type="protein sequence ID" value="EFH59331.1"/>
    <property type="molecule type" value="Genomic_DNA"/>
</dbReference>
<protein>
    <submittedName>
        <fullName evidence="1">Uncharacterized protein</fullName>
    </submittedName>
</protein>
<name>D7L7A6_ARALL</name>
<proteinExistence type="predicted"/>
<dbReference type="HOGENOM" id="CLU_2999167_0_0_1"/>
<dbReference type="Gramene" id="scaffold_302075.1">
    <property type="protein sequence ID" value="scaffold_302075.1"/>
    <property type="gene ID" value="scaffold_302075.1"/>
</dbReference>
<sequence length="57" mass="6529">MELVKNSLDADFNSISVVVKDGGVKLIQFSEDCLGIRVRFLHLRVQRSYIFRSNSNL</sequence>
<evidence type="ECO:0000313" key="2">
    <source>
        <dbReference type="Proteomes" id="UP000008694"/>
    </source>
</evidence>
<organism evidence="2">
    <name type="scientific">Arabidopsis lyrata subsp. lyrata</name>
    <name type="common">Lyre-leaved rock-cress</name>
    <dbReference type="NCBI Taxonomy" id="81972"/>
    <lineage>
        <taxon>Eukaryota</taxon>
        <taxon>Viridiplantae</taxon>
        <taxon>Streptophyta</taxon>
        <taxon>Embryophyta</taxon>
        <taxon>Tracheophyta</taxon>
        <taxon>Spermatophyta</taxon>
        <taxon>Magnoliopsida</taxon>
        <taxon>eudicotyledons</taxon>
        <taxon>Gunneridae</taxon>
        <taxon>Pentapetalae</taxon>
        <taxon>rosids</taxon>
        <taxon>malvids</taxon>
        <taxon>Brassicales</taxon>
        <taxon>Brassicaceae</taxon>
        <taxon>Camelineae</taxon>
        <taxon>Arabidopsis</taxon>
    </lineage>
</organism>
<dbReference type="Proteomes" id="UP000008694">
    <property type="component" value="Unassembled WGS sequence"/>
</dbReference>
<dbReference type="Gene3D" id="3.30.565.10">
    <property type="entry name" value="Histidine kinase-like ATPase, C-terminal domain"/>
    <property type="match status" value="1"/>
</dbReference>
<dbReference type="SUPFAM" id="SSF55874">
    <property type="entry name" value="ATPase domain of HSP90 chaperone/DNA topoisomerase II/histidine kinase"/>
    <property type="match status" value="1"/>
</dbReference>
<gene>
    <name evidence="1" type="ORF">ARALYDRAFT_898105</name>
</gene>
<reference evidence="2" key="1">
    <citation type="journal article" date="2011" name="Nat. Genet.">
        <title>The Arabidopsis lyrata genome sequence and the basis of rapid genome size change.</title>
        <authorList>
            <person name="Hu T.T."/>
            <person name="Pattyn P."/>
            <person name="Bakker E.G."/>
            <person name="Cao J."/>
            <person name="Cheng J.-F."/>
            <person name="Clark R.M."/>
            <person name="Fahlgren N."/>
            <person name="Fawcett J.A."/>
            <person name="Grimwood J."/>
            <person name="Gundlach H."/>
            <person name="Haberer G."/>
            <person name="Hollister J.D."/>
            <person name="Ossowski S."/>
            <person name="Ottilar R.P."/>
            <person name="Salamov A.A."/>
            <person name="Schneeberger K."/>
            <person name="Spannagl M."/>
            <person name="Wang X."/>
            <person name="Yang L."/>
            <person name="Nasrallah M.E."/>
            <person name="Bergelson J."/>
            <person name="Carrington J.C."/>
            <person name="Gaut B.S."/>
            <person name="Schmutz J."/>
            <person name="Mayer K.F.X."/>
            <person name="Van de Peer Y."/>
            <person name="Grigoriev I.V."/>
            <person name="Nordborg M."/>
            <person name="Weigel D."/>
            <person name="Guo Y.-L."/>
        </authorList>
    </citation>
    <scope>NUCLEOTIDE SEQUENCE [LARGE SCALE GENOMIC DNA]</scope>
    <source>
        <strain evidence="2">cv. MN47</strain>
    </source>
</reference>
<accession>D7L7A6</accession>
<dbReference type="AlphaFoldDB" id="D7L7A6"/>
<keyword evidence="2" id="KW-1185">Reference proteome</keyword>
<dbReference type="STRING" id="81972.D7L7A6"/>